<dbReference type="AlphaFoldDB" id="A0A9P0IWU1"/>
<dbReference type="EMBL" id="OU895878">
    <property type="protein sequence ID" value="CAH1718434.1"/>
    <property type="molecule type" value="Genomic_DNA"/>
</dbReference>
<evidence type="ECO:0000256" key="3">
    <source>
        <dbReference type="ARBA" id="ARBA00022898"/>
    </source>
</evidence>
<dbReference type="GO" id="GO:0005737">
    <property type="term" value="C:cytoplasm"/>
    <property type="evidence" value="ECO:0007669"/>
    <property type="project" value="TreeGrafter"/>
</dbReference>
<dbReference type="InterPro" id="IPR000183">
    <property type="entry name" value="Orn/DAP/Arg_de-COase"/>
</dbReference>
<keyword evidence="7" id="KW-1185">Reference proteome</keyword>
<dbReference type="CDD" id="cd00622">
    <property type="entry name" value="PLPDE_III_ODC"/>
    <property type="match status" value="1"/>
</dbReference>
<dbReference type="PRINTS" id="PR01182">
    <property type="entry name" value="ORNDCRBXLASE"/>
</dbReference>
<keyword evidence="3" id="KW-0663">Pyridoxal phosphate</keyword>
<evidence type="ECO:0000313" key="7">
    <source>
        <dbReference type="Proteomes" id="UP001153620"/>
    </source>
</evidence>
<dbReference type="OrthoDB" id="10258930at2759"/>
<organism evidence="6 7">
    <name type="scientific">Chironomus riparius</name>
    <dbReference type="NCBI Taxonomy" id="315576"/>
    <lineage>
        <taxon>Eukaryota</taxon>
        <taxon>Metazoa</taxon>
        <taxon>Ecdysozoa</taxon>
        <taxon>Arthropoda</taxon>
        <taxon>Hexapoda</taxon>
        <taxon>Insecta</taxon>
        <taxon>Pterygota</taxon>
        <taxon>Neoptera</taxon>
        <taxon>Endopterygota</taxon>
        <taxon>Diptera</taxon>
        <taxon>Nematocera</taxon>
        <taxon>Chironomoidea</taxon>
        <taxon>Chironomidae</taxon>
        <taxon>Chironominae</taxon>
        <taxon>Chironomus</taxon>
    </lineage>
</organism>
<protein>
    <recommendedName>
        <fullName evidence="5">Orn/DAP/Arg decarboxylase 2 N-terminal domain-containing protein</fullName>
    </recommendedName>
</protein>
<evidence type="ECO:0000259" key="5">
    <source>
        <dbReference type="Pfam" id="PF02784"/>
    </source>
</evidence>
<dbReference type="GO" id="GO:0004586">
    <property type="term" value="F:ornithine decarboxylase activity"/>
    <property type="evidence" value="ECO:0007669"/>
    <property type="project" value="TreeGrafter"/>
</dbReference>
<dbReference type="InterPro" id="IPR029066">
    <property type="entry name" value="PLP-binding_barrel"/>
</dbReference>
<feature type="domain" description="Orn/DAP/Arg decarboxylase 2 N-terminal" evidence="5">
    <location>
        <begin position="2"/>
        <end position="181"/>
    </location>
</feature>
<dbReference type="PANTHER" id="PTHR11482">
    <property type="entry name" value="ARGININE/DIAMINOPIMELATE/ORNITHINE DECARBOXYLASE"/>
    <property type="match status" value="1"/>
</dbReference>
<dbReference type="SUPFAM" id="SSF50621">
    <property type="entry name" value="Alanine racemase C-terminal domain-like"/>
    <property type="match status" value="1"/>
</dbReference>
<dbReference type="PRINTS" id="PR01179">
    <property type="entry name" value="ODADCRBXLASE"/>
</dbReference>
<dbReference type="FunFam" id="3.20.20.10:FF:000008">
    <property type="entry name" value="Ornithine decarboxylase"/>
    <property type="match status" value="1"/>
</dbReference>
<dbReference type="Gene3D" id="3.20.20.10">
    <property type="entry name" value="Alanine racemase"/>
    <property type="match status" value="1"/>
</dbReference>
<gene>
    <name evidence="6" type="ORF">CHIRRI_LOCUS5825</name>
</gene>
<evidence type="ECO:0000256" key="1">
    <source>
        <dbReference type="ARBA" id="ARBA00001933"/>
    </source>
</evidence>
<keyword evidence="4" id="KW-0456">Lyase</keyword>
<dbReference type="GO" id="GO:0033387">
    <property type="term" value="P:putrescine biosynthetic process from arginine, via ornithine"/>
    <property type="evidence" value="ECO:0007669"/>
    <property type="project" value="TreeGrafter"/>
</dbReference>
<dbReference type="PANTHER" id="PTHR11482:SF6">
    <property type="entry name" value="ORNITHINE DECARBOXYLASE 1-RELATED"/>
    <property type="match status" value="1"/>
</dbReference>
<name>A0A9P0IWU1_9DIPT</name>
<reference evidence="6" key="2">
    <citation type="submission" date="2022-10" db="EMBL/GenBank/DDBJ databases">
        <authorList>
            <consortium name="ENA_rothamsted_submissions"/>
            <consortium name="culmorum"/>
            <person name="King R."/>
        </authorList>
    </citation>
    <scope>NUCLEOTIDE SEQUENCE</scope>
</reference>
<evidence type="ECO:0000256" key="2">
    <source>
        <dbReference type="ARBA" id="ARBA00008872"/>
    </source>
</evidence>
<reference evidence="6" key="1">
    <citation type="submission" date="2022-01" db="EMBL/GenBank/DDBJ databases">
        <authorList>
            <person name="King R."/>
        </authorList>
    </citation>
    <scope>NUCLEOTIDE SEQUENCE</scope>
</reference>
<dbReference type="InterPro" id="IPR009006">
    <property type="entry name" value="Ala_racemase/Decarboxylase_C"/>
</dbReference>
<dbReference type="InterPro" id="IPR002433">
    <property type="entry name" value="Orn_de-COase"/>
</dbReference>
<sequence length="301" mass="33909">MLNYKVDPKMIIYANTVKQVSHLKLAAEKGIQKVTFDCAAELEKIKKHHPTAEVVLRIRFDAATSTLSLGEKYGCNPVTEAPKLINLCKDMNMNLIGISFHVGTAATDCTVFEKALDAVGNLFDYAETINMRLKFIDIGGGFIGSDMKLFDKISESINSAIERNFQSNDIEFIAEPGRYFVDTAFSLAAQVILKRQSEDGKMFYFLNESYYMSFLIMLQINMKLEFSTIKLSKTLREATKKLSTIWGCTCSSLDKIIADIEMPEIDIGDWIVFHNMGAYTMSATTNFNGFCNKNLFMLNIE</sequence>
<evidence type="ECO:0000256" key="4">
    <source>
        <dbReference type="ARBA" id="ARBA00023239"/>
    </source>
</evidence>
<comment type="similarity">
    <text evidence="2">Belongs to the Orn/Lys/Arg decarboxylase class-II family.</text>
</comment>
<comment type="cofactor">
    <cofactor evidence="1">
        <name>pyridoxal 5'-phosphate</name>
        <dbReference type="ChEBI" id="CHEBI:597326"/>
    </cofactor>
</comment>
<dbReference type="InterPro" id="IPR022644">
    <property type="entry name" value="De-COase2_N"/>
</dbReference>
<dbReference type="Proteomes" id="UP001153620">
    <property type="component" value="Chromosome 2"/>
</dbReference>
<accession>A0A9P0IWU1</accession>
<dbReference type="Pfam" id="PF02784">
    <property type="entry name" value="Orn_Arg_deC_N"/>
    <property type="match status" value="1"/>
</dbReference>
<proteinExistence type="inferred from homology"/>
<dbReference type="Gene3D" id="2.40.37.10">
    <property type="entry name" value="Lyase, Ornithine Decarboxylase, Chain A, domain 1"/>
    <property type="match status" value="1"/>
</dbReference>
<dbReference type="SUPFAM" id="SSF51419">
    <property type="entry name" value="PLP-binding barrel"/>
    <property type="match status" value="1"/>
</dbReference>
<evidence type="ECO:0000313" key="6">
    <source>
        <dbReference type="EMBL" id="CAH1718434.1"/>
    </source>
</evidence>